<keyword evidence="2" id="KW-1185">Reference proteome</keyword>
<accession>A0ABM6EDZ6</accession>
<evidence type="ECO:0000313" key="2">
    <source>
        <dbReference type="Proteomes" id="UP000095607"/>
    </source>
</evidence>
<protein>
    <submittedName>
        <fullName evidence="1">IS5 family transposase</fullName>
    </submittedName>
</protein>
<evidence type="ECO:0000313" key="1">
    <source>
        <dbReference type="EMBL" id="AOV05837.1"/>
    </source>
</evidence>
<organism evidence="1 2">
    <name type="scientific">Delftia tsuruhatensis</name>
    <dbReference type="NCBI Taxonomy" id="180282"/>
    <lineage>
        <taxon>Bacteria</taxon>
        <taxon>Pseudomonadati</taxon>
        <taxon>Pseudomonadota</taxon>
        <taxon>Betaproteobacteria</taxon>
        <taxon>Burkholderiales</taxon>
        <taxon>Comamonadaceae</taxon>
        <taxon>Delftia</taxon>
    </lineage>
</organism>
<gene>
    <name evidence="1" type="ORF">BI380_07620</name>
</gene>
<sequence>MILVSGANRHDSKMFEECMNAIPTITGLAGRPRKRPAKRHADKGYDFKRCRAHLGQRGIIGWIARRGVESSERLGKRETPSWFAGFGKLRIRFELRLDTHEVLLKLAVATICARVVYRWFWPV</sequence>
<name>A0ABM6EDZ6_9BURK</name>
<reference evidence="1 2" key="1">
    <citation type="submission" date="2016-09" db="EMBL/GenBank/DDBJ databases">
        <title>Complete genome sequence of Deltia acidovorans CM13 isolated from murine proximal colonic tissue.</title>
        <authorList>
            <person name="Saffarian A."/>
        </authorList>
    </citation>
    <scope>NUCLEOTIDE SEQUENCE [LARGE SCALE GENOMIC DNA]</scope>
    <source>
        <strain evidence="1 2">CM13</strain>
    </source>
</reference>
<dbReference type="Proteomes" id="UP000095607">
    <property type="component" value="Chromosome"/>
</dbReference>
<proteinExistence type="predicted"/>
<dbReference type="EMBL" id="CP017420">
    <property type="protein sequence ID" value="AOV05837.1"/>
    <property type="molecule type" value="Genomic_DNA"/>
</dbReference>